<feature type="transmembrane region" description="Helical" evidence="3">
    <location>
        <begin position="147"/>
        <end position="171"/>
    </location>
</feature>
<organism evidence="5 6">
    <name type="scientific">Jiella mangrovi</name>
    <dbReference type="NCBI Taxonomy" id="2821407"/>
    <lineage>
        <taxon>Bacteria</taxon>
        <taxon>Pseudomonadati</taxon>
        <taxon>Pseudomonadota</taxon>
        <taxon>Alphaproteobacteria</taxon>
        <taxon>Hyphomicrobiales</taxon>
        <taxon>Aurantimonadaceae</taxon>
        <taxon>Jiella</taxon>
    </lineage>
</organism>
<evidence type="ECO:0000259" key="4">
    <source>
        <dbReference type="PROSITE" id="PS50887"/>
    </source>
</evidence>
<sequence>MNVNIQLVLLLATGTCLIAGAAMYAEWRESREPAAAWWSSAFLFSVVGAVVFFMQNFPALDSSVLLCVSNALFLASYGAILAGASVFLGRRPSLLVFCLPIFLWLAFWCFCPAASDFDTRVVFMSIATASISGASAWLGFSSRANNLVRVFAIVLSLRAGFFFVRAIWAAGALGPISDGARSFGFQIVIIEGLWTSVLLGYLMFAMLREKRESSLVKLAETDFLTGASNRRAFHVAAQRAVARSSAKSPVSLLMLDLDNFKQLNDAFGHSFGDSVLQQFATIVRGRIGPSDLFARLGGEEFAVALIGQQADQAAGLAEQIRQAFEQTMLERGVCSVSATVSIGLATTGQAETVGELLAFADDALYEAKAKGRNRIERADGSRRLASAPGCLGPEFRLSA</sequence>
<dbReference type="RefSeq" id="WP_209597012.1">
    <property type="nucleotide sequence ID" value="NZ_JAGJCF010000021.1"/>
</dbReference>
<dbReference type="Pfam" id="PF00990">
    <property type="entry name" value="GGDEF"/>
    <property type="match status" value="1"/>
</dbReference>
<evidence type="ECO:0000256" key="1">
    <source>
        <dbReference type="ARBA" id="ARBA00012528"/>
    </source>
</evidence>
<evidence type="ECO:0000256" key="2">
    <source>
        <dbReference type="ARBA" id="ARBA00034247"/>
    </source>
</evidence>
<dbReference type="EC" id="2.7.7.65" evidence="1"/>
<dbReference type="NCBIfam" id="TIGR00254">
    <property type="entry name" value="GGDEF"/>
    <property type="match status" value="1"/>
</dbReference>
<dbReference type="PROSITE" id="PS50887">
    <property type="entry name" value="GGDEF"/>
    <property type="match status" value="1"/>
</dbReference>
<dbReference type="PANTHER" id="PTHR45138:SF9">
    <property type="entry name" value="DIGUANYLATE CYCLASE DGCM-RELATED"/>
    <property type="match status" value="1"/>
</dbReference>
<evidence type="ECO:0000313" key="5">
    <source>
        <dbReference type="EMBL" id="MBP0617841.1"/>
    </source>
</evidence>
<dbReference type="InterPro" id="IPR050469">
    <property type="entry name" value="Diguanylate_Cyclase"/>
</dbReference>
<reference evidence="5 6" key="1">
    <citation type="submission" date="2021-04" db="EMBL/GenBank/DDBJ databases">
        <title>Whole genome sequence of Jiella sp. KSK16Y-1.</title>
        <authorList>
            <person name="Tuo L."/>
        </authorList>
    </citation>
    <scope>NUCLEOTIDE SEQUENCE [LARGE SCALE GENOMIC DNA]</scope>
    <source>
        <strain evidence="5 6">KSK16Y-1</strain>
    </source>
</reference>
<proteinExistence type="predicted"/>
<protein>
    <recommendedName>
        <fullName evidence="1">diguanylate cyclase</fullName>
        <ecNumber evidence="1">2.7.7.65</ecNumber>
    </recommendedName>
</protein>
<name>A0ABS4BNP7_9HYPH</name>
<feature type="transmembrane region" description="Helical" evidence="3">
    <location>
        <begin position="94"/>
        <end position="115"/>
    </location>
</feature>
<dbReference type="Gene3D" id="3.30.70.270">
    <property type="match status" value="1"/>
</dbReference>
<evidence type="ECO:0000256" key="3">
    <source>
        <dbReference type="SAM" id="Phobius"/>
    </source>
</evidence>
<dbReference type="InterPro" id="IPR043128">
    <property type="entry name" value="Rev_trsase/Diguanyl_cyclase"/>
</dbReference>
<comment type="caution">
    <text evidence="5">The sequence shown here is derived from an EMBL/GenBank/DDBJ whole genome shotgun (WGS) entry which is preliminary data.</text>
</comment>
<feature type="transmembrane region" description="Helical" evidence="3">
    <location>
        <begin position="183"/>
        <end position="207"/>
    </location>
</feature>
<dbReference type="EMBL" id="JAGJCF010000021">
    <property type="protein sequence ID" value="MBP0617841.1"/>
    <property type="molecule type" value="Genomic_DNA"/>
</dbReference>
<dbReference type="CDD" id="cd01949">
    <property type="entry name" value="GGDEF"/>
    <property type="match status" value="1"/>
</dbReference>
<keyword evidence="3" id="KW-0472">Membrane</keyword>
<keyword evidence="3" id="KW-0812">Transmembrane</keyword>
<feature type="transmembrane region" description="Helical" evidence="3">
    <location>
        <begin position="6"/>
        <end position="25"/>
    </location>
</feature>
<evidence type="ECO:0000313" key="6">
    <source>
        <dbReference type="Proteomes" id="UP000678276"/>
    </source>
</evidence>
<keyword evidence="3" id="KW-1133">Transmembrane helix</keyword>
<dbReference type="SUPFAM" id="SSF55073">
    <property type="entry name" value="Nucleotide cyclase"/>
    <property type="match status" value="1"/>
</dbReference>
<dbReference type="PANTHER" id="PTHR45138">
    <property type="entry name" value="REGULATORY COMPONENTS OF SENSORY TRANSDUCTION SYSTEM"/>
    <property type="match status" value="1"/>
</dbReference>
<comment type="catalytic activity">
    <reaction evidence="2">
        <text>2 GTP = 3',3'-c-di-GMP + 2 diphosphate</text>
        <dbReference type="Rhea" id="RHEA:24898"/>
        <dbReference type="ChEBI" id="CHEBI:33019"/>
        <dbReference type="ChEBI" id="CHEBI:37565"/>
        <dbReference type="ChEBI" id="CHEBI:58805"/>
        <dbReference type="EC" id="2.7.7.65"/>
    </reaction>
</comment>
<feature type="transmembrane region" description="Helical" evidence="3">
    <location>
        <begin position="121"/>
        <end position="140"/>
    </location>
</feature>
<keyword evidence="6" id="KW-1185">Reference proteome</keyword>
<feature type="transmembrane region" description="Helical" evidence="3">
    <location>
        <begin position="63"/>
        <end position="87"/>
    </location>
</feature>
<dbReference type="InterPro" id="IPR000160">
    <property type="entry name" value="GGDEF_dom"/>
</dbReference>
<feature type="domain" description="GGDEF" evidence="4">
    <location>
        <begin position="248"/>
        <end position="380"/>
    </location>
</feature>
<accession>A0ABS4BNP7</accession>
<gene>
    <name evidence="5" type="ORF">J6595_19865</name>
</gene>
<feature type="transmembrane region" description="Helical" evidence="3">
    <location>
        <begin position="37"/>
        <end position="57"/>
    </location>
</feature>
<dbReference type="SMART" id="SM00267">
    <property type="entry name" value="GGDEF"/>
    <property type="match status" value="1"/>
</dbReference>
<dbReference type="InterPro" id="IPR029787">
    <property type="entry name" value="Nucleotide_cyclase"/>
</dbReference>
<dbReference type="Proteomes" id="UP000678276">
    <property type="component" value="Unassembled WGS sequence"/>
</dbReference>